<dbReference type="AlphaFoldDB" id="A0A132U910"/>
<accession>A0A132U910</accession>
<organism evidence="1 2">
    <name type="scientific">Paenibacillus riograndensis</name>
    <dbReference type="NCBI Taxonomy" id="483937"/>
    <lineage>
        <taxon>Bacteria</taxon>
        <taxon>Bacillati</taxon>
        <taxon>Bacillota</taxon>
        <taxon>Bacilli</taxon>
        <taxon>Bacillales</taxon>
        <taxon>Paenibacillaceae</taxon>
        <taxon>Paenibacillus</taxon>
        <taxon>Paenibacillus sonchi group</taxon>
    </lineage>
</organism>
<dbReference type="OrthoDB" id="2964978at2"/>
<reference evidence="1 2" key="1">
    <citation type="submission" date="2015-08" db="EMBL/GenBank/DDBJ databases">
        <title>Genomes of Paenibacillus riograndensis.</title>
        <authorList>
            <person name="Sant'Anna F.H."/>
            <person name="Souza R."/>
            <person name="Ambrosini A."/>
            <person name="Bach E."/>
            <person name="Fernandes G."/>
            <person name="Balsanelli E."/>
            <person name="Baura V.A."/>
            <person name="Pedrosa F.O."/>
            <person name="Souza E.M."/>
            <person name="Passaglia L."/>
        </authorList>
    </citation>
    <scope>NUCLEOTIDE SEQUENCE [LARGE SCALE GENOMIC DNA]</scope>
    <source>
        <strain evidence="1 2">CAS34</strain>
    </source>
</reference>
<name>A0A132U910_9BACL</name>
<dbReference type="Proteomes" id="UP000070475">
    <property type="component" value="Unassembled WGS sequence"/>
</dbReference>
<evidence type="ECO:0000313" key="2">
    <source>
        <dbReference type="Proteomes" id="UP000070475"/>
    </source>
</evidence>
<sequence length="172" mass="19519">MFHPTVFDNIKIAFENQIYDYDNLDGILIVTDRADLLNLALMSREFSLSFRLAGSSNVTSQVVLLSSVKELSDEILETPGSDPGCGLVLRFYMEIRNVDVQCAAAQRILSSIWGPDVQPVQSLTYRYGQEDGTCNNCIELKFNRQITEEQMEDIPHLLEFLVQSAEELEDIY</sequence>
<protein>
    <submittedName>
        <fullName evidence="1">Uncharacterized protein</fullName>
    </submittedName>
</protein>
<comment type="caution">
    <text evidence="1">The sequence shown here is derived from an EMBL/GenBank/DDBJ whole genome shotgun (WGS) entry which is preliminary data.</text>
</comment>
<gene>
    <name evidence="1" type="ORF">AMQ84_04610</name>
</gene>
<evidence type="ECO:0000313" key="1">
    <source>
        <dbReference type="EMBL" id="KWX80164.1"/>
    </source>
</evidence>
<dbReference type="RefSeq" id="WP_060859468.1">
    <property type="nucleotide sequence ID" value="NZ_LIRB01000104.1"/>
</dbReference>
<dbReference type="PATRIC" id="fig|483937.3.peg.4889"/>
<proteinExistence type="predicted"/>
<keyword evidence="2" id="KW-1185">Reference proteome</keyword>
<dbReference type="EMBL" id="LIRB01000104">
    <property type="protein sequence ID" value="KWX80164.1"/>
    <property type="molecule type" value="Genomic_DNA"/>
</dbReference>